<dbReference type="PANTHER" id="PTHR36560">
    <property type="entry name" value="CELLULOSE-BINDING DOMAIN-CONTAINING PROTEIN"/>
    <property type="match status" value="1"/>
</dbReference>
<dbReference type="OMA" id="NSAMFTF"/>
<keyword evidence="1" id="KW-0732">Signal</keyword>
<evidence type="ECO:0000313" key="4">
    <source>
        <dbReference type="Proteomes" id="UP000076078"/>
    </source>
</evidence>
<accession>A0A151ZJ02</accession>
<dbReference type="SMART" id="SM01063">
    <property type="entry name" value="CBM49"/>
    <property type="match status" value="1"/>
</dbReference>
<keyword evidence="4" id="KW-1185">Reference proteome</keyword>
<comment type="caution">
    <text evidence="3">The sequence shown here is derived from an EMBL/GenBank/DDBJ whole genome shotgun (WGS) entry which is preliminary data.</text>
</comment>
<protein>
    <submittedName>
        <fullName evidence="3">Cellulose-binding domain-containing protein</fullName>
    </submittedName>
</protein>
<reference evidence="3 4" key="1">
    <citation type="submission" date="2015-12" db="EMBL/GenBank/DDBJ databases">
        <title>Dictyostelia acquired genes for synthesis and detection of signals that induce cell-type specialization by lateral gene transfer from prokaryotes.</title>
        <authorList>
            <person name="Gloeckner G."/>
            <person name="Schaap P."/>
        </authorList>
    </citation>
    <scope>NUCLEOTIDE SEQUENCE [LARGE SCALE GENOMIC DNA]</scope>
    <source>
        <strain evidence="3 4">TK</strain>
    </source>
</reference>
<dbReference type="OrthoDB" id="22210at2759"/>
<dbReference type="Pfam" id="PF09478">
    <property type="entry name" value="CBM49"/>
    <property type="match status" value="1"/>
</dbReference>
<dbReference type="AlphaFoldDB" id="A0A151ZJ02"/>
<dbReference type="Proteomes" id="UP000076078">
    <property type="component" value="Unassembled WGS sequence"/>
</dbReference>
<sequence>MQSKSILLALVLVNIVAITFTTPVCPIGIVQSKIGEWNDENGCYSVWEVTLTNMATQNIKDVTVIGESNLNLRNSGDLWALEQVYTNKFHLPSYVWEYGIEPGKTYKFGYINKGSNSAMFTFADITFKH</sequence>
<organism evidence="3 4">
    <name type="scientific">Tieghemostelium lacteum</name>
    <name type="common">Slime mold</name>
    <name type="synonym">Dictyostelium lacteum</name>
    <dbReference type="NCBI Taxonomy" id="361077"/>
    <lineage>
        <taxon>Eukaryota</taxon>
        <taxon>Amoebozoa</taxon>
        <taxon>Evosea</taxon>
        <taxon>Eumycetozoa</taxon>
        <taxon>Dictyostelia</taxon>
        <taxon>Dictyosteliales</taxon>
        <taxon>Raperosteliaceae</taxon>
        <taxon>Tieghemostelium</taxon>
    </lineage>
</organism>
<evidence type="ECO:0000259" key="2">
    <source>
        <dbReference type="SMART" id="SM01063"/>
    </source>
</evidence>
<dbReference type="EMBL" id="LODT01000025">
    <property type="protein sequence ID" value="KYQ93885.1"/>
    <property type="molecule type" value="Genomic_DNA"/>
</dbReference>
<name>A0A151ZJ02_TIELA</name>
<feature type="signal peptide" evidence="1">
    <location>
        <begin position="1"/>
        <end position="21"/>
    </location>
</feature>
<proteinExistence type="predicted"/>
<dbReference type="InParanoid" id="A0A151ZJ02"/>
<dbReference type="InterPro" id="IPR019028">
    <property type="entry name" value="CBM_49"/>
</dbReference>
<dbReference type="GO" id="GO:0030248">
    <property type="term" value="F:cellulose binding"/>
    <property type="evidence" value="ECO:0007669"/>
    <property type="project" value="TreeGrafter"/>
</dbReference>
<gene>
    <name evidence="3" type="ORF">DLAC_05289</name>
</gene>
<feature type="domain" description="Carbohydrate binding" evidence="2">
    <location>
        <begin position="27"/>
        <end position="115"/>
    </location>
</feature>
<feature type="chain" id="PRO_5041963342" evidence="1">
    <location>
        <begin position="22"/>
        <end position="129"/>
    </location>
</feature>
<evidence type="ECO:0000256" key="1">
    <source>
        <dbReference type="SAM" id="SignalP"/>
    </source>
</evidence>
<evidence type="ECO:0000313" key="3">
    <source>
        <dbReference type="EMBL" id="KYQ93885.1"/>
    </source>
</evidence>
<dbReference type="FunCoup" id="A0A151ZJ02">
    <property type="interactions" value="127"/>
</dbReference>
<dbReference type="PANTHER" id="PTHR36560:SF1">
    <property type="entry name" value="CELLULOSE-BINDING DOMAIN-CONTAINING PROTEIN"/>
    <property type="match status" value="1"/>
</dbReference>